<keyword evidence="2" id="KW-1185">Reference proteome</keyword>
<evidence type="ECO:0000313" key="1">
    <source>
        <dbReference type="EMBL" id="OCL36913.1"/>
    </source>
</evidence>
<name>A0A1C0ARH8_9ACTN</name>
<comment type="caution">
    <text evidence="1">The sequence shown here is derived from an EMBL/GenBank/DDBJ whole genome shotgun (WGS) entry which is preliminary data.</text>
</comment>
<organism evidence="1 2">
    <name type="scientific">Tessaracoccus lapidicaptus</name>
    <dbReference type="NCBI Taxonomy" id="1427523"/>
    <lineage>
        <taxon>Bacteria</taxon>
        <taxon>Bacillati</taxon>
        <taxon>Actinomycetota</taxon>
        <taxon>Actinomycetes</taxon>
        <taxon>Propionibacteriales</taxon>
        <taxon>Propionibacteriaceae</taxon>
        <taxon>Tessaracoccus</taxon>
    </lineage>
</organism>
<dbReference type="Proteomes" id="UP000093501">
    <property type="component" value="Unassembled WGS sequence"/>
</dbReference>
<reference evidence="2" key="1">
    <citation type="submission" date="2016-07" db="EMBL/GenBank/DDBJ databases">
        <authorList>
            <person name="Florea S."/>
            <person name="Webb J.S."/>
            <person name="Jaromczyk J."/>
            <person name="Schardl C.L."/>
        </authorList>
    </citation>
    <scope>NUCLEOTIDE SEQUENCE [LARGE SCALE GENOMIC DNA]</scope>
    <source>
        <strain evidence="2">IPBSL-7</strain>
    </source>
</reference>
<sequence length="136" mass="14509">MALMTTSSRPRTTMRRVAALLSLVVSATYLVVFLQLLRTFGELPDDPTPAFEFLAGVYLVGAIVTLVFDNRGLQWLGAAVQVALLAGYVGITVLKEQEFARRFLVQGVLISVAQVALLAVLVALALGRGMEDAGSA</sequence>
<dbReference type="AlphaFoldDB" id="A0A1C0ARH8"/>
<gene>
    <name evidence="1" type="ORF">BCR15_12565</name>
</gene>
<protein>
    <submittedName>
        <fullName evidence="1">Uncharacterized protein</fullName>
    </submittedName>
</protein>
<evidence type="ECO:0000313" key="2">
    <source>
        <dbReference type="Proteomes" id="UP000093501"/>
    </source>
</evidence>
<dbReference type="EMBL" id="MBQD01000004">
    <property type="protein sequence ID" value="OCL36913.1"/>
    <property type="molecule type" value="Genomic_DNA"/>
</dbReference>
<accession>A0A1C0ARH8</accession>
<dbReference type="RefSeq" id="WP_068749858.1">
    <property type="nucleotide sequence ID" value="NZ_LR214441.1"/>
</dbReference>
<proteinExistence type="predicted"/>